<proteinExistence type="predicted"/>
<reference evidence="1" key="1">
    <citation type="journal article" date="2017" name="Nature">
        <title>The sunflower genome provides insights into oil metabolism, flowering and Asterid evolution.</title>
        <authorList>
            <person name="Badouin H."/>
            <person name="Gouzy J."/>
            <person name="Grassa C.J."/>
            <person name="Murat F."/>
            <person name="Staton S.E."/>
            <person name="Cottret L."/>
            <person name="Lelandais-Briere C."/>
            <person name="Owens G.L."/>
            <person name="Carrere S."/>
            <person name="Mayjonade B."/>
            <person name="Legrand L."/>
            <person name="Gill N."/>
            <person name="Kane N.C."/>
            <person name="Bowers J.E."/>
            <person name="Hubner S."/>
            <person name="Bellec A."/>
            <person name="Berard A."/>
            <person name="Berges H."/>
            <person name="Blanchet N."/>
            <person name="Boniface M.C."/>
            <person name="Brunel D."/>
            <person name="Catrice O."/>
            <person name="Chaidir N."/>
            <person name="Claudel C."/>
            <person name="Donnadieu C."/>
            <person name="Faraut T."/>
            <person name="Fievet G."/>
            <person name="Helmstetter N."/>
            <person name="King M."/>
            <person name="Knapp S.J."/>
            <person name="Lai Z."/>
            <person name="Le Paslier M.C."/>
            <person name="Lippi Y."/>
            <person name="Lorenzon L."/>
            <person name="Mandel J.R."/>
            <person name="Marage G."/>
            <person name="Marchand G."/>
            <person name="Marquand E."/>
            <person name="Bret-Mestries E."/>
            <person name="Morien E."/>
            <person name="Nambeesan S."/>
            <person name="Nguyen T."/>
            <person name="Pegot-Espagnet P."/>
            <person name="Pouilly N."/>
            <person name="Raftis F."/>
            <person name="Sallet E."/>
            <person name="Schiex T."/>
            <person name="Thomas J."/>
            <person name="Vandecasteele C."/>
            <person name="Vares D."/>
            <person name="Vear F."/>
            <person name="Vautrin S."/>
            <person name="Crespi M."/>
            <person name="Mangin B."/>
            <person name="Burke J.M."/>
            <person name="Salse J."/>
            <person name="Munos S."/>
            <person name="Vincourt P."/>
            <person name="Rieseberg L.H."/>
            <person name="Langlade N.B."/>
        </authorList>
    </citation>
    <scope>NUCLEOTIDE SEQUENCE</scope>
    <source>
        <tissue evidence="1">Leaves</tissue>
    </source>
</reference>
<gene>
    <name evidence="1" type="ORF">HanXRQr2_Chr13g0572331</name>
</gene>
<accession>A0A9K3H9I8</accession>
<dbReference type="Proteomes" id="UP000215914">
    <property type="component" value="Unassembled WGS sequence"/>
</dbReference>
<evidence type="ECO:0000313" key="2">
    <source>
        <dbReference type="Proteomes" id="UP000215914"/>
    </source>
</evidence>
<protein>
    <submittedName>
        <fullName evidence="1">Uncharacterized protein</fullName>
    </submittedName>
</protein>
<organism evidence="1 2">
    <name type="scientific">Helianthus annuus</name>
    <name type="common">Common sunflower</name>
    <dbReference type="NCBI Taxonomy" id="4232"/>
    <lineage>
        <taxon>Eukaryota</taxon>
        <taxon>Viridiplantae</taxon>
        <taxon>Streptophyta</taxon>
        <taxon>Embryophyta</taxon>
        <taxon>Tracheophyta</taxon>
        <taxon>Spermatophyta</taxon>
        <taxon>Magnoliopsida</taxon>
        <taxon>eudicotyledons</taxon>
        <taxon>Gunneridae</taxon>
        <taxon>Pentapetalae</taxon>
        <taxon>asterids</taxon>
        <taxon>campanulids</taxon>
        <taxon>Asterales</taxon>
        <taxon>Asteraceae</taxon>
        <taxon>Asteroideae</taxon>
        <taxon>Heliantheae alliance</taxon>
        <taxon>Heliantheae</taxon>
        <taxon>Helianthus</taxon>
    </lineage>
</organism>
<keyword evidence="2" id="KW-1185">Reference proteome</keyword>
<sequence length="49" mass="5508">MTSSSCFPTVFAICSCFSRIMKRTTTMVTDVNTNKHDPITTNTVLYETL</sequence>
<comment type="caution">
    <text evidence="1">The sequence shown here is derived from an EMBL/GenBank/DDBJ whole genome shotgun (WGS) entry which is preliminary data.</text>
</comment>
<evidence type="ECO:0000313" key="1">
    <source>
        <dbReference type="EMBL" id="KAF5772060.1"/>
    </source>
</evidence>
<name>A0A9K3H9I8_HELAN</name>
<reference evidence="1" key="2">
    <citation type="submission" date="2020-06" db="EMBL/GenBank/DDBJ databases">
        <title>Helianthus annuus Genome sequencing and assembly Release 2.</title>
        <authorList>
            <person name="Gouzy J."/>
            <person name="Langlade N."/>
            <person name="Munos S."/>
        </authorList>
    </citation>
    <scope>NUCLEOTIDE SEQUENCE</scope>
    <source>
        <tissue evidence="1">Leaves</tissue>
    </source>
</reference>
<dbReference type="Gramene" id="mRNA:HanXRQr2_Chr13g0572331">
    <property type="protein sequence ID" value="CDS:HanXRQr2_Chr13g0572331.1"/>
    <property type="gene ID" value="HanXRQr2_Chr13g0572331"/>
</dbReference>
<dbReference type="EMBL" id="MNCJ02000328">
    <property type="protein sequence ID" value="KAF5772060.1"/>
    <property type="molecule type" value="Genomic_DNA"/>
</dbReference>
<dbReference type="AlphaFoldDB" id="A0A9K3H9I8"/>